<evidence type="ECO:0000313" key="2">
    <source>
        <dbReference type="EMBL" id="KAK9425407.1"/>
    </source>
</evidence>
<organism evidence="2 3">
    <name type="scientific">Seiridium unicorne</name>
    <dbReference type="NCBI Taxonomy" id="138068"/>
    <lineage>
        <taxon>Eukaryota</taxon>
        <taxon>Fungi</taxon>
        <taxon>Dikarya</taxon>
        <taxon>Ascomycota</taxon>
        <taxon>Pezizomycotina</taxon>
        <taxon>Sordariomycetes</taxon>
        <taxon>Xylariomycetidae</taxon>
        <taxon>Amphisphaeriales</taxon>
        <taxon>Sporocadaceae</taxon>
        <taxon>Seiridium</taxon>
    </lineage>
</organism>
<protein>
    <submittedName>
        <fullName evidence="2">Uncharacterized protein</fullName>
    </submittedName>
</protein>
<dbReference type="EMBL" id="JARVKF010000018">
    <property type="protein sequence ID" value="KAK9425407.1"/>
    <property type="molecule type" value="Genomic_DNA"/>
</dbReference>
<proteinExistence type="predicted"/>
<name>A0ABR2VES3_9PEZI</name>
<gene>
    <name evidence="2" type="ORF">SUNI508_13081</name>
</gene>
<feature type="region of interest" description="Disordered" evidence="1">
    <location>
        <begin position="420"/>
        <end position="455"/>
    </location>
</feature>
<comment type="caution">
    <text evidence="2">The sequence shown here is derived from an EMBL/GenBank/DDBJ whole genome shotgun (WGS) entry which is preliminary data.</text>
</comment>
<reference evidence="2 3" key="1">
    <citation type="journal article" date="2024" name="J. Plant Pathol.">
        <title>Sequence and assembly of the genome of Seiridium unicorne, isolate CBS 538.82, causal agent of cypress canker disease.</title>
        <authorList>
            <person name="Scali E."/>
            <person name="Rocca G.D."/>
            <person name="Danti R."/>
            <person name="Garbelotto M."/>
            <person name="Barberini S."/>
            <person name="Baroncelli R."/>
            <person name="Emiliani G."/>
        </authorList>
    </citation>
    <scope>NUCLEOTIDE SEQUENCE [LARGE SCALE GENOMIC DNA]</scope>
    <source>
        <strain evidence="2 3">BM-138-508</strain>
    </source>
</reference>
<accession>A0ABR2VES3</accession>
<dbReference type="Proteomes" id="UP001408356">
    <property type="component" value="Unassembled WGS sequence"/>
</dbReference>
<evidence type="ECO:0000313" key="3">
    <source>
        <dbReference type="Proteomes" id="UP001408356"/>
    </source>
</evidence>
<keyword evidence="3" id="KW-1185">Reference proteome</keyword>
<feature type="compositionally biased region" description="Basic and acidic residues" evidence="1">
    <location>
        <begin position="420"/>
        <end position="430"/>
    </location>
</feature>
<sequence length="455" mass="51353">MASSDGYDSDDITTFGTHEDLQVRDIAMRKAPPNPVPAATPIPDGTSSAGRLSRNFAMEYFGFPGRDVSTLSLDDLKSPLSNTPPVQQCPIFACIDMEFIQPVMGMRRAGVRAYKHDRPSTLDARGRRLPPVRKSFHTKAPLSEFGLASFDIYDVVKGNPKAHRNQPVRPANTPPGPFAKNWLPLMQVRNWHIQDLLDVHGPDGKRQTWLALPAARKKSAPAARKLLAGKLIPEIFGFEQSKLIEGEDFRCKFVNAMNQLLHHHMPIGSKSTRKIYILYHGGGDLDMMRDYDLQNWCFERGIAFLDIQMWDVWVTHFHNAHHHLGRPFRSIPNPGLDAILEDMGFNTSYTTAAGQKYQITHCAGNDAAFTLMSFIAAHFLPPEDAAKFAEGRQLDLREKQWFRPSFVEWNIANYYTRKTDQEMQEEKEQNKGQNKRKALDGGSGNARPSKGQRKA</sequence>
<evidence type="ECO:0000256" key="1">
    <source>
        <dbReference type="SAM" id="MobiDB-lite"/>
    </source>
</evidence>